<dbReference type="GeneID" id="105428338"/>
<dbReference type="OrthoDB" id="7683176at2759"/>
<proteinExistence type="predicted"/>
<dbReference type="Proteomes" id="UP000504615">
    <property type="component" value="Unplaced"/>
</dbReference>
<feature type="region of interest" description="Disordered" evidence="1">
    <location>
        <begin position="443"/>
        <end position="516"/>
    </location>
</feature>
<reference evidence="3" key="1">
    <citation type="submission" date="2025-08" db="UniProtKB">
        <authorList>
            <consortium name="RefSeq"/>
        </authorList>
    </citation>
    <scope>IDENTIFICATION</scope>
</reference>
<feature type="region of interest" description="Disordered" evidence="1">
    <location>
        <begin position="757"/>
        <end position="816"/>
    </location>
</feature>
<feature type="region of interest" description="Disordered" evidence="1">
    <location>
        <begin position="689"/>
        <end position="713"/>
    </location>
</feature>
<accession>A0A6I9W9H6</accession>
<organism evidence="2 3">
    <name type="scientific">Pogonomyrmex barbatus</name>
    <name type="common">red harvester ant</name>
    <dbReference type="NCBI Taxonomy" id="144034"/>
    <lineage>
        <taxon>Eukaryota</taxon>
        <taxon>Metazoa</taxon>
        <taxon>Ecdysozoa</taxon>
        <taxon>Arthropoda</taxon>
        <taxon>Hexapoda</taxon>
        <taxon>Insecta</taxon>
        <taxon>Pterygota</taxon>
        <taxon>Neoptera</taxon>
        <taxon>Endopterygota</taxon>
        <taxon>Hymenoptera</taxon>
        <taxon>Apocrita</taxon>
        <taxon>Aculeata</taxon>
        <taxon>Formicoidea</taxon>
        <taxon>Formicidae</taxon>
        <taxon>Myrmicinae</taxon>
        <taxon>Pogonomyrmex</taxon>
    </lineage>
</organism>
<feature type="compositionally biased region" description="Basic and acidic residues" evidence="1">
    <location>
        <begin position="443"/>
        <end position="453"/>
    </location>
</feature>
<feature type="region of interest" description="Disordered" evidence="1">
    <location>
        <begin position="348"/>
        <end position="388"/>
    </location>
</feature>
<evidence type="ECO:0000313" key="2">
    <source>
        <dbReference type="Proteomes" id="UP000504615"/>
    </source>
</evidence>
<name>A0A6I9W9H6_9HYME</name>
<feature type="region of interest" description="Disordered" evidence="1">
    <location>
        <begin position="617"/>
        <end position="637"/>
    </location>
</feature>
<evidence type="ECO:0000256" key="1">
    <source>
        <dbReference type="SAM" id="MobiDB-lite"/>
    </source>
</evidence>
<dbReference type="AlphaFoldDB" id="A0A6I9W9H6"/>
<dbReference type="RefSeq" id="XP_011638899.1">
    <property type="nucleotide sequence ID" value="XM_011640597.2"/>
</dbReference>
<sequence>MFFVLPRILSRSNCILILVISNFASSAPLKSWKRSPHQSEHGFSTVPKILEIQLPLKISTKEDLIAWSRYVTSLMTSKINFTSTTLKNSPSVERRVPFVNNSGLKSKEMMKEASLNEKRQGVNYPARRLKEPPVERADDKVVAYPLPVGAMKMSTPSPQDSSTLPNLNINGPIDFGQYMDFNIGNPFQQTELDTFGNFEILAQPPAAMYLPLPLTTTNTAKSYQNNKNTSGFEEPAKLQTTRTSQFRVKANNKLGQVLPTDVNEGLIGTNLSHIGEPLLTFPFQALITITKEVPEATISKTQPRDYSAINIKNSPNEFSSQFGKNHTLMNESAQVNVVLNDFVTGTGRAKTKGSQVKKEEQKKGEQNARGQKKQNEKKTKNVKKKKTSSIKRQAFVLGDLLRTLGILRKLPKNTTEINVATPVLSILKGTNTQKIQVAFEEVSRSQAEGHLKDGTPPPLPSRERRNETFLAQQLDDDDDNDENEETEENEENDEQMEAQLDDDDDEEEEEEGGSIQTILDLLPVAAPILEDLSDPESDVDLAEVLQAAIPLLEGLSDPDEEGGIDIPGVLVPLSQRLSEGPDGQGSDSGAILGPLIQLIAPLIGPLVGPLIGPLSRTSSGPGGKEGSASALAAASGPLSQPEGAYGQSILSGLVASITARLSKELAASAGESDVKSLVSAIVSGVLAGASAGSSGQKGYSYNKPNHRPDTYYAPTTYGGYDSYAQTPAASSSSLDVLLGPLKEILGAFLKLSATSSTSSANLSGTSSSSSTSLSASSSQSSQEPPKPTYGAPTHPPYAPPSYAPPSMPAYSPPASTNSPYVSFVRRQVARKQIKRF</sequence>
<feature type="compositionally biased region" description="Basic and acidic residues" evidence="1">
    <location>
        <begin position="356"/>
        <end position="366"/>
    </location>
</feature>
<feature type="compositionally biased region" description="Pro residues" evidence="1">
    <location>
        <begin position="793"/>
        <end position="811"/>
    </location>
</feature>
<feature type="compositionally biased region" description="Acidic residues" evidence="1">
    <location>
        <begin position="474"/>
        <end position="512"/>
    </location>
</feature>
<evidence type="ECO:0000313" key="3">
    <source>
        <dbReference type="RefSeq" id="XP_011638899.1"/>
    </source>
</evidence>
<dbReference type="KEGG" id="pbar:105428338"/>
<keyword evidence="2" id="KW-1185">Reference proteome</keyword>
<feature type="compositionally biased region" description="Low complexity" evidence="1">
    <location>
        <begin position="757"/>
        <end position="781"/>
    </location>
</feature>
<protein>
    <submittedName>
        <fullName evidence="3">Uncharacterized protein LOC105428338</fullName>
    </submittedName>
</protein>
<gene>
    <name evidence="3" type="primary">LOC105428338</name>
</gene>
<feature type="compositionally biased region" description="Low complexity" evidence="1">
    <location>
        <begin position="626"/>
        <end position="637"/>
    </location>
</feature>